<dbReference type="CDD" id="cd07487">
    <property type="entry name" value="Peptidases_S8_1"/>
    <property type="match status" value="1"/>
</dbReference>
<evidence type="ECO:0000256" key="4">
    <source>
        <dbReference type="ARBA" id="ARBA00022825"/>
    </source>
</evidence>
<gene>
    <name evidence="9" type="ordered locus">MSMEI_4105</name>
</gene>
<feature type="compositionally biased region" description="Basic and acidic residues" evidence="7">
    <location>
        <begin position="139"/>
        <end position="148"/>
    </location>
</feature>
<comment type="similarity">
    <text evidence="1 6">Belongs to the peptidase S8 family.</text>
</comment>
<dbReference type="PANTHER" id="PTHR43806:SF11">
    <property type="entry name" value="CEREVISIN-RELATED"/>
    <property type="match status" value="1"/>
</dbReference>
<dbReference type="PROSITE" id="PS51892">
    <property type="entry name" value="SUBTILASE"/>
    <property type="match status" value="1"/>
</dbReference>
<keyword evidence="4 6" id="KW-0720">Serine protease</keyword>
<evidence type="ECO:0000256" key="7">
    <source>
        <dbReference type="SAM" id="MobiDB-lite"/>
    </source>
</evidence>
<dbReference type="InterPro" id="IPR050131">
    <property type="entry name" value="Peptidase_S8_subtilisin-like"/>
</dbReference>
<organism evidence="9 10">
    <name type="scientific">Mycolicibacterium smegmatis (strain ATCC 700084 / mc(2)155)</name>
    <name type="common">Mycobacterium smegmatis</name>
    <dbReference type="NCBI Taxonomy" id="246196"/>
    <lineage>
        <taxon>Bacteria</taxon>
        <taxon>Bacillati</taxon>
        <taxon>Actinomycetota</taxon>
        <taxon>Actinomycetes</taxon>
        <taxon>Mycobacteriales</taxon>
        <taxon>Mycobacteriaceae</taxon>
        <taxon>Mycolicibacterium</taxon>
    </lineage>
</organism>
<dbReference type="MEROPS" id="S08.A50"/>
<name>I7G4K9_MYCS2</name>
<dbReference type="GO" id="GO:0004252">
    <property type="term" value="F:serine-type endopeptidase activity"/>
    <property type="evidence" value="ECO:0007669"/>
    <property type="project" value="UniProtKB-UniRule"/>
</dbReference>
<dbReference type="PROSITE" id="PS00138">
    <property type="entry name" value="SUBTILASE_SER"/>
    <property type="match status" value="1"/>
</dbReference>
<dbReference type="KEGG" id="msg:MSMEI_4105"/>
<reference evidence="9 10" key="2">
    <citation type="journal article" date="2009" name="Genome Res.">
        <title>Ortho-proteogenomics: multiple proteomes investigation through orthology and a new MS-based protocol.</title>
        <authorList>
            <person name="Gallien S."/>
            <person name="Perrodou E."/>
            <person name="Carapito C."/>
            <person name="Deshayes C."/>
            <person name="Reyrat J.M."/>
            <person name="Van Dorsselaer A."/>
            <person name="Poch O."/>
            <person name="Schaeffer C."/>
            <person name="Lecompte O."/>
        </authorList>
    </citation>
    <scope>NUCLEOTIDE SEQUENCE [LARGE SCALE GENOMIC DNA]</scope>
    <source>
        <strain evidence="10">ATCC 700084 / mc(2)155</strain>
    </source>
</reference>
<dbReference type="GO" id="GO:0006508">
    <property type="term" value="P:proteolysis"/>
    <property type="evidence" value="ECO:0007669"/>
    <property type="project" value="UniProtKB-KW"/>
</dbReference>
<proteinExistence type="inferred from homology"/>
<feature type="domain" description="Peptidase S8/S53" evidence="8">
    <location>
        <begin position="274"/>
        <end position="608"/>
    </location>
</feature>
<protein>
    <submittedName>
        <fullName evidence="9">Peptidase S8 and S53, subtilisin, kexin, sedolisin</fullName>
        <ecNumber evidence="9">3.4.21.62</ecNumber>
    </submittedName>
</protein>
<dbReference type="PANTHER" id="PTHR43806">
    <property type="entry name" value="PEPTIDASE S8"/>
    <property type="match status" value="1"/>
</dbReference>
<evidence type="ECO:0000313" key="9">
    <source>
        <dbReference type="EMBL" id="AFP40562.1"/>
    </source>
</evidence>
<evidence type="ECO:0000256" key="5">
    <source>
        <dbReference type="PIRSR" id="PIRSR615500-1"/>
    </source>
</evidence>
<evidence type="ECO:0000256" key="1">
    <source>
        <dbReference type="ARBA" id="ARBA00011073"/>
    </source>
</evidence>
<feature type="active site" description="Charge relay system" evidence="5 6">
    <location>
        <position position="283"/>
    </location>
</feature>
<dbReference type="InterPro" id="IPR015500">
    <property type="entry name" value="Peptidase_S8_subtilisin-rel"/>
</dbReference>
<keyword evidence="3 6" id="KW-0378">Hydrolase</keyword>
<evidence type="ECO:0000256" key="3">
    <source>
        <dbReference type="ARBA" id="ARBA00022801"/>
    </source>
</evidence>
<evidence type="ECO:0000313" key="10">
    <source>
        <dbReference type="Proteomes" id="UP000006158"/>
    </source>
</evidence>
<dbReference type="SUPFAM" id="SSF52743">
    <property type="entry name" value="Subtilisin-like"/>
    <property type="match status" value="1"/>
</dbReference>
<dbReference type="PROSITE" id="PS00137">
    <property type="entry name" value="SUBTILASE_HIS"/>
    <property type="match status" value="1"/>
</dbReference>
<evidence type="ECO:0000256" key="2">
    <source>
        <dbReference type="ARBA" id="ARBA00022670"/>
    </source>
</evidence>
<dbReference type="InterPro" id="IPR022398">
    <property type="entry name" value="Peptidase_S8_His-AS"/>
</dbReference>
<sequence length="624" mass="67039">MSHRIRAEGAVVDETDSTESSRWPSRVLCALATLEGLGQHPTDAATLKEAVAARYAAEFVERDRQYENNLPFWHNRVDDAVRQLRRRRLLTAKNKGRPQEIAFTESGRQAAERACAQDAGDAERAEKTVPAGRALTPRPARDERPRRDPVLAGVVTPPLRERMAEVPDERPIPIMIELNLGFQPTAQAARDRVRSLWGLVGAAGEPGDLADQFMVGDLTAAQIKQLVSADAVPQIWPGRAIYRIWPDFDVQPLIDASSRTVKAVAAQRSFDSFGDGIVWAVVDSGIEKRHPHFAAHQNLDHPSVADLHRDFTGGAAPLTDTDGHGTHVAGIIAGGLVGWTGKVVVAEKRLNAPEGGDAIMQPREVDPDRLAGMAPRAKLVSLKVLGPGDHVSRVSRVMAALAYVRELNAGSERVPRIHGVNLSLGYPFDAEWYACGQSPLCVEVDKTVRSGVVVVVAAGNSGYVSLNVASSKDSMKFTADMTINDPGNTESAITVGSTHRSSPHTFGVSYFSSRGPTGDGRAKPDLVAPGERITSAAAGTRRSTVTNQIDVPDGVPVYIEESGTSMAAPHVSGAVAAFLSVQREFVSRPEAVKRIFTESATSLGRDRSFQGSGLVDLLRALQSV</sequence>
<reference evidence="9 10" key="1">
    <citation type="journal article" date="2007" name="Genome Biol.">
        <title>Interrupted coding sequences in Mycobacterium smegmatis: authentic mutations or sequencing errors?</title>
        <authorList>
            <person name="Deshayes C."/>
            <person name="Perrodou E."/>
            <person name="Gallien S."/>
            <person name="Euphrasie D."/>
            <person name="Schaeffer C."/>
            <person name="Van-Dorsselaer A."/>
            <person name="Poch O."/>
            <person name="Lecompte O."/>
            <person name="Reyrat J.M."/>
        </authorList>
    </citation>
    <scope>NUCLEOTIDE SEQUENCE [LARGE SCALE GENOMIC DNA]</scope>
    <source>
        <strain evidence="10">ATCC 700084 / mc(2)155</strain>
    </source>
</reference>
<evidence type="ECO:0000259" key="8">
    <source>
        <dbReference type="Pfam" id="PF00082"/>
    </source>
</evidence>
<dbReference type="InterPro" id="IPR023828">
    <property type="entry name" value="Peptidase_S8_Ser-AS"/>
</dbReference>
<dbReference type="PATRIC" id="fig|246196.56.peg.4203"/>
<dbReference type="InterPro" id="IPR036852">
    <property type="entry name" value="Peptidase_S8/S53_dom_sf"/>
</dbReference>
<dbReference type="InterPro" id="IPR000209">
    <property type="entry name" value="Peptidase_S8/S53_dom"/>
</dbReference>
<accession>I7G4K9</accession>
<feature type="active site" description="Charge relay system" evidence="5 6">
    <location>
        <position position="565"/>
    </location>
</feature>
<dbReference type="EC" id="3.4.21.62" evidence="9"/>
<feature type="active site" description="Charge relay system" evidence="5 6">
    <location>
        <position position="324"/>
    </location>
</feature>
<feature type="region of interest" description="Disordered" evidence="7">
    <location>
        <begin position="105"/>
        <end position="148"/>
    </location>
</feature>
<keyword evidence="2 6" id="KW-0645">Protease</keyword>
<dbReference type="EMBL" id="CP001663">
    <property type="protein sequence ID" value="AFP40562.1"/>
    <property type="molecule type" value="Genomic_DNA"/>
</dbReference>
<evidence type="ECO:0000256" key="6">
    <source>
        <dbReference type="PROSITE-ProRule" id="PRU01240"/>
    </source>
</evidence>
<dbReference type="AlphaFoldDB" id="I7G4K9"/>
<dbReference type="PRINTS" id="PR00723">
    <property type="entry name" value="SUBTILISIN"/>
</dbReference>
<dbReference type="Pfam" id="PF00082">
    <property type="entry name" value="Peptidase_S8"/>
    <property type="match status" value="1"/>
</dbReference>
<dbReference type="Proteomes" id="UP000006158">
    <property type="component" value="Chromosome"/>
</dbReference>
<dbReference type="Gene3D" id="3.40.50.200">
    <property type="entry name" value="Peptidase S8/S53 domain"/>
    <property type="match status" value="1"/>
</dbReference>